<dbReference type="AlphaFoldDB" id="A0AAW0FND2"/>
<proteinExistence type="predicted"/>
<dbReference type="InterPro" id="IPR032675">
    <property type="entry name" value="LRR_dom_sf"/>
</dbReference>
<evidence type="ECO:0000256" key="1">
    <source>
        <dbReference type="SAM" id="Coils"/>
    </source>
</evidence>
<dbReference type="Gene3D" id="3.80.10.10">
    <property type="entry name" value="Ribonuclease Inhibitor"/>
    <property type="match status" value="1"/>
</dbReference>
<accession>A0AAW0FND2</accession>
<protein>
    <recommendedName>
        <fullName evidence="4">F-box domain-containing protein</fullName>
    </recommendedName>
</protein>
<name>A0AAW0FND2_9APHY</name>
<dbReference type="SUPFAM" id="SSF52047">
    <property type="entry name" value="RNI-like"/>
    <property type="match status" value="1"/>
</dbReference>
<evidence type="ECO:0000313" key="2">
    <source>
        <dbReference type="EMBL" id="KAK7683198.1"/>
    </source>
</evidence>
<evidence type="ECO:0008006" key="4">
    <source>
        <dbReference type="Google" id="ProtNLM"/>
    </source>
</evidence>
<dbReference type="EMBL" id="JASBNA010000032">
    <property type="protein sequence ID" value="KAK7683198.1"/>
    <property type="molecule type" value="Genomic_DNA"/>
</dbReference>
<gene>
    <name evidence="2" type="ORF">QCA50_013871</name>
</gene>
<feature type="coiled-coil region" evidence="1">
    <location>
        <begin position="15"/>
        <end position="67"/>
    </location>
</feature>
<dbReference type="Proteomes" id="UP001385951">
    <property type="component" value="Unassembled WGS sequence"/>
</dbReference>
<keyword evidence="1" id="KW-0175">Coiled coil</keyword>
<sequence length="502" mass="57289">MYTLHFLDPSTTSSLEDAKRELESSRKRVKKLTDDIQEAEEKLARLVRESRCTIRLMENEKSELEQRVEHTLAYLSPLRRLPRELLQEIFLFNFEDYPCCAWVLSSVCSIWRRVALSMPRLWSKIRLVTSLETPADTVRLWLERSGSQIPLDIEIFLHSPPSAINNRSRCSRRSPVNTVLLADEHWIPAITTPPTPGVNIPVIPYASVQAVPVNVQTDPLPLPIVGSERSRDNAAQTSRTRSSTHWGYIAFYYLVEHMHRWERFMFRFDKHFPSIQALKSILGDAPLLREFEVSCAEGLSSPHMNHEWSWLPCARPDSPYQLQALRSVTLQHVPFKWSTPMLQNLHHLNLRSIPSVYINNDRILHIISRCTSLETLSLYFSSVHSAVIPLSPRKLANLKSLTIGGHFNLVAVLDTLILPALEFITIDIDTRDPIEDSLTSLLARSENPPLSLLSLSYTSANIGTGLYYGAGSSIASWNFLQSIHTLKHSMLVEHLSSRCSWR</sequence>
<organism evidence="2 3">
    <name type="scientific">Cerrena zonata</name>
    <dbReference type="NCBI Taxonomy" id="2478898"/>
    <lineage>
        <taxon>Eukaryota</taxon>
        <taxon>Fungi</taxon>
        <taxon>Dikarya</taxon>
        <taxon>Basidiomycota</taxon>
        <taxon>Agaricomycotina</taxon>
        <taxon>Agaricomycetes</taxon>
        <taxon>Polyporales</taxon>
        <taxon>Cerrenaceae</taxon>
        <taxon>Cerrena</taxon>
    </lineage>
</organism>
<keyword evidence="3" id="KW-1185">Reference proteome</keyword>
<comment type="caution">
    <text evidence="2">The sequence shown here is derived from an EMBL/GenBank/DDBJ whole genome shotgun (WGS) entry which is preliminary data.</text>
</comment>
<evidence type="ECO:0000313" key="3">
    <source>
        <dbReference type="Proteomes" id="UP001385951"/>
    </source>
</evidence>
<reference evidence="2 3" key="1">
    <citation type="submission" date="2022-09" db="EMBL/GenBank/DDBJ databases">
        <authorList>
            <person name="Palmer J.M."/>
        </authorList>
    </citation>
    <scope>NUCLEOTIDE SEQUENCE [LARGE SCALE GENOMIC DNA]</scope>
    <source>
        <strain evidence="2 3">DSM 7382</strain>
    </source>
</reference>